<evidence type="ECO:0000313" key="2">
    <source>
        <dbReference type="EMBL" id="GEC16650.1"/>
    </source>
</evidence>
<dbReference type="EMBL" id="BJNF01000072">
    <property type="protein sequence ID" value="GEC16650.1"/>
    <property type="molecule type" value="Genomic_DNA"/>
</dbReference>
<comment type="caution">
    <text evidence="2">The sequence shown here is derived from an EMBL/GenBank/DDBJ whole genome shotgun (WGS) entry which is preliminary data.</text>
</comment>
<reference evidence="2 3" key="1">
    <citation type="submission" date="2019-06" db="EMBL/GenBank/DDBJ databases">
        <title>Whole genome shotgun sequence of Nitrobacter winogradskyi NBRC 14297.</title>
        <authorList>
            <person name="Hosoyama A."/>
            <person name="Uohara A."/>
            <person name="Ohji S."/>
            <person name="Ichikawa N."/>
        </authorList>
    </citation>
    <scope>NUCLEOTIDE SEQUENCE [LARGE SCALE GENOMIC DNA]</scope>
    <source>
        <strain evidence="2 3">NBRC 14297</strain>
    </source>
</reference>
<dbReference type="Pfam" id="PF05050">
    <property type="entry name" value="Methyltransf_21"/>
    <property type="match status" value="1"/>
</dbReference>
<sequence>MNARFVWRALKARWRDQRAELSVIGGHVRPGDTVCDVGAHKGSYVFWLSRWVGSSGRVLAFEPQPSLAAYLREVAPRHNVVIEQKALWSGSGVLDLAIPAIDSPGASLVALVAGGTRIQVPVVALDDYLRPGQRVSLIKIDAEGAELAIFQGARRILSEARPWLVFECETRHLAETTVEDVFGLLDRLGYEGFFFKQGSLHPVSAFDPAIHQKQSGPRFWDHPDYCNNFLFRPRG</sequence>
<dbReference type="PANTHER" id="PTHR34203">
    <property type="entry name" value="METHYLTRANSFERASE, FKBM FAMILY PROTEIN"/>
    <property type="match status" value="1"/>
</dbReference>
<proteinExistence type="predicted"/>
<gene>
    <name evidence="2" type="ORF">NWI01_25420</name>
</gene>
<evidence type="ECO:0000313" key="3">
    <source>
        <dbReference type="Proteomes" id="UP000318825"/>
    </source>
</evidence>
<organism evidence="2 3">
    <name type="scientific">Nitrobacter winogradskyi</name>
    <name type="common">Nitrobacter agilis</name>
    <dbReference type="NCBI Taxonomy" id="913"/>
    <lineage>
        <taxon>Bacteria</taxon>
        <taxon>Pseudomonadati</taxon>
        <taxon>Pseudomonadota</taxon>
        <taxon>Alphaproteobacteria</taxon>
        <taxon>Hyphomicrobiales</taxon>
        <taxon>Nitrobacteraceae</taxon>
        <taxon>Nitrobacter</taxon>
    </lineage>
</organism>
<evidence type="ECO:0000259" key="1">
    <source>
        <dbReference type="Pfam" id="PF05050"/>
    </source>
</evidence>
<dbReference type="AlphaFoldDB" id="A0A4Y3WEX7"/>
<dbReference type="NCBIfam" id="TIGR01444">
    <property type="entry name" value="fkbM_fam"/>
    <property type="match status" value="1"/>
</dbReference>
<feature type="domain" description="Methyltransferase FkbM" evidence="1">
    <location>
        <begin position="36"/>
        <end position="191"/>
    </location>
</feature>
<accession>A0A4Y3WEX7</accession>
<dbReference type="InterPro" id="IPR052514">
    <property type="entry name" value="SAM-dependent_MTase"/>
</dbReference>
<protein>
    <recommendedName>
        <fullName evidence="1">Methyltransferase FkbM domain-containing protein</fullName>
    </recommendedName>
</protein>
<name>A0A4Y3WEX7_NITWI</name>
<dbReference type="OrthoDB" id="9814604at2"/>
<dbReference type="Gene3D" id="3.40.50.150">
    <property type="entry name" value="Vaccinia Virus protein VP39"/>
    <property type="match status" value="1"/>
</dbReference>
<dbReference type="InterPro" id="IPR006342">
    <property type="entry name" value="FkbM_mtfrase"/>
</dbReference>
<dbReference type="RefSeq" id="WP_141384257.1">
    <property type="nucleotide sequence ID" value="NZ_BJNF01000072.1"/>
</dbReference>
<dbReference type="SUPFAM" id="SSF53335">
    <property type="entry name" value="S-adenosyl-L-methionine-dependent methyltransferases"/>
    <property type="match status" value="1"/>
</dbReference>
<dbReference type="InterPro" id="IPR029063">
    <property type="entry name" value="SAM-dependent_MTases_sf"/>
</dbReference>
<dbReference type="Proteomes" id="UP000318825">
    <property type="component" value="Unassembled WGS sequence"/>
</dbReference>
<dbReference type="PANTHER" id="PTHR34203:SF15">
    <property type="entry name" value="SLL1173 PROTEIN"/>
    <property type="match status" value="1"/>
</dbReference>